<feature type="transmembrane region" description="Helical" evidence="3">
    <location>
        <begin position="67"/>
        <end position="89"/>
    </location>
</feature>
<feature type="transmembrane region" description="Helical" evidence="3">
    <location>
        <begin position="243"/>
        <end position="261"/>
    </location>
</feature>
<reference evidence="7 8" key="1">
    <citation type="submission" date="2020-04" db="EMBL/GenBank/DDBJ databases">
        <title>Perkinsus olseni comparative genomics.</title>
        <authorList>
            <person name="Bogema D.R."/>
        </authorList>
    </citation>
    <scope>NUCLEOTIDE SEQUENCE [LARGE SCALE GENOMIC DNA]</scope>
    <source>
        <strain evidence="5">ATCC PRA-179</strain>
        <strain evidence="6">ATCC PRA-31</strain>
    </source>
</reference>
<dbReference type="Pfam" id="PF08030">
    <property type="entry name" value="NAD_binding_6"/>
    <property type="match status" value="1"/>
</dbReference>
<feature type="transmembrane region" description="Helical" evidence="3">
    <location>
        <begin position="177"/>
        <end position="196"/>
    </location>
</feature>
<evidence type="ECO:0000313" key="8">
    <source>
        <dbReference type="Proteomes" id="UP000572268"/>
    </source>
</evidence>
<dbReference type="PRINTS" id="PR00410">
    <property type="entry name" value="PHEHYDRXLASE"/>
</dbReference>
<dbReference type="EMBL" id="JABANN010000229">
    <property type="protein sequence ID" value="KAF4665542.1"/>
    <property type="molecule type" value="Genomic_DNA"/>
</dbReference>
<dbReference type="GO" id="GO:0000293">
    <property type="term" value="F:ferric-chelate reductase activity"/>
    <property type="evidence" value="ECO:0007669"/>
    <property type="project" value="TreeGrafter"/>
</dbReference>
<gene>
    <name evidence="6" type="ORF">FOL46_003599</name>
    <name evidence="5" type="ORF">FOZ61_005979</name>
</gene>
<dbReference type="EMBL" id="JABAHT010000331">
    <property type="protein sequence ID" value="KAF4657914.1"/>
    <property type="molecule type" value="Genomic_DNA"/>
</dbReference>
<keyword evidence="1" id="KW-0560">Oxidoreductase</keyword>
<dbReference type="GO" id="GO:0005886">
    <property type="term" value="C:plasma membrane"/>
    <property type="evidence" value="ECO:0007669"/>
    <property type="project" value="TreeGrafter"/>
</dbReference>
<evidence type="ECO:0000256" key="3">
    <source>
        <dbReference type="SAM" id="Phobius"/>
    </source>
</evidence>
<dbReference type="Gene3D" id="3.40.50.80">
    <property type="entry name" value="Nucleotide-binding domain of ferredoxin-NADP reductase (FNR) module"/>
    <property type="match status" value="1"/>
</dbReference>
<dbReference type="PANTHER" id="PTHR11972">
    <property type="entry name" value="NADPH OXIDASE"/>
    <property type="match status" value="1"/>
</dbReference>
<keyword evidence="3" id="KW-1133">Transmembrane helix</keyword>
<evidence type="ECO:0000256" key="1">
    <source>
        <dbReference type="ARBA" id="ARBA00023002"/>
    </source>
</evidence>
<dbReference type="Proteomes" id="UP000572268">
    <property type="component" value="Unassembled WGS sequence"/>
</dbReference>
<dbReference type="GO" id="GO:0033215">
    <property type="term" value="P:reductive iron assimilation"/>
    <property type="evidence" value="ECO:0007669"/>
    <property type="project" value="TreeGrafter"/>
</dbReference>
<dbReference type="InterPro" id="IPR017927">
    <property type="entry name" value="FAD-bd_FR_type"/>
</dbReference>
<sequence>MLYEIMAKCPFGFTSGTPPPWVHIPGSTPAPGDPSAPTSAPGGAESDKEKLMQQCVVPPENPDWAGWAQWAFPFFCGLAIVIMIVAVRLRRYMPNWLQRPCNRVFASRANAVSFAVLILSLAVAAIIQLATYNVPEGTKRASVIFARISTWSIAGCFLLSIRPVARLFKVGFERLTILHALLGINALVFGIMHLIMIAPRVSVQCALILGGSEAVVAGILFLITFVCAFIYKFIPHGYRVFRWSHWLVYIATLVLFFHTLQHELVQSQFYDSAAPYVTSGVLFVVWIASIIERVIELIETIVQAVSTKSKKHFDEHPDASGSAFCSKVESITPLTDGDDKGEAAACEIVLRSHVKPKPGQWVSVTFPGKDCVAHAFSPLPNPKEENTMKLLVSCDGYMTKKFVAADFERFINSRVYVQGPYGASDLPKQMAGPDDYTVMIAGGTGITPIASVIASLPAEQKEKVSLLWAFRSSGEFVSVHQLLAGVGHRNLMYSGKDEVMRRATADLEACECPAHYGHMTVGGEALKDTRPSHFAHHGNKEIADFVDKAIEKADESNAKRINFYMCGPSCMINLTVEAVRAAEIPEGLELGVVKRESFGMMPW</sequence>
<proteinExistence type="predicted"/>
<dbReference type="InterPro" id="IPR017938">
    <property type="entry name" value="Riboflavin_synthase-like_b-brl"/>
</dbReference>
<dbReference type="SUPFAM" id="SSF52343">
    <property type="entry name" value="Ferredoxin reductase-like, C-terminal NADP-linked domain"/>
    <property type="match status" value="1"/>
</dbReference>
<feature type="region of interest" description="Disordered" evidence="2">
    <location>
        <begin position="22"/>
        <end position="45"/>
    </location>
</feature>
<keyword evidence="3" id="KW-0812">Transmembrane</keyword>
<dbReference type="SUPFAM" id="SSF63380">
    <property type="entry name" value="Riboflavin synthase domain-like"/>
    <property type="match status" value="1"/>
</dbReference>
<dbReference type="OrthoDB" id="424410at2759"/>
<dbReference type="InterPro" id="IPR013121">
    <property type="entry name" value="Fe_red_NAD-bd_6"/>
</dbReference>
<comment type="caution">
    <text evidence="5">The sequence shown here is derived from an EMBL/GenBank/DDBJ whole genome shotgun (WGS) entry which is preliminary data.</text>
</comment>
<dbReference type="PANTHER" id="PTHR11972:SF69">
    <property type="entry name" value="FERRIC REDUCTION OXIDASE 6-RELATED"/>
    <property type="match status" value="1"/>
</dbReference>
<evidence type="ECO:0000313" key="7">
    <source>
        <dbReference type="Proteomes" id="UP000570595"/>
    </source>
</evidence>
<dbReference type="PROSITE" id="PS51384">
    <property type="entry name" value="FAD_FR"/>
    <property type="match status" value="1"/>
</dbReference>
<protein>
    <recommendedName>
        <fullName evidence="4">FAD-binding FR-type domain-containing protein</fullName>
    </recommendedName>
</protein>
<dbReference type="InterPro" id="IPR050369">
    <property type="entry name" value="RBOH/FRE"/>
</dbReference>
<evidence type="ECO:0000313" key="6">
    <source>
        <dbReference type="EMBL" id="KAF4665542.1"/>
    </source>
</evidence>
<dbReference type="Proteomes" id="UP000570595">
    <property type="component" value="Unassembled WGS sequence"/>
</dbReference>
<dbReference type="InterPro" id="IPR039261">
    <property type="entry name" value="FNR_nucleotide-bd"/>
</dbReference>
<name>A0A7J6LF74_PEROL</name>
<feature type="transmembrane region" description="Helical" evidence="3">
    <location>
        <begin position="144"/>
        <end position="165"/>
    </location>
</feature>
<accession>A0A7J6LF74</accession>
<dbReference type="Gene3D" id="2.40.30.10">
    <property type="entry name" value="Translation factors"/>
    <property type="match status" value="1"/>
</dbReference>
<dbReference type="AlphaFoldDB" id="A0A7J6LF74"/>
<feature type="transmembrane region" description="Helical" evidence="3">
    <location>
        <begin position="208"/>
        <end position="231"/>
    </location>
</feature>
<feature type="domain" description="FAD-binding FR-type" evidence="4">
    <location>
        <begin position="284"/>
        <end position="427"/>
    </location>
</feature>
<evidence type="ECO:0000256" key="2">
    <source>
        <dbReference type="SAM" id="MobiDB-lite"/>
    </source>
</evidence>
<dbReference type="GO" id="GO:0016175">
    <property type="term" value="F:superoxide-generating NAD(P)H oxidase activity"/>
    <property type="evidence" value="ECO:0007669"/>
    <property type="project" value="TreeGrafter"/>
</dbReference>
<organism evidence="5 7">
    <name type="scientific">Perkinsus olseni</name>
    <name type="common">Perkinsus atlanticus</name>
    <dbReference type="NCBI Taxonomy" id="32597"/>
    <lineage>
        <taxon>Eukaryota</taxon>
        <taxon>Sar</taxon>
        <taxon>Alveolata</taxon>
        <taxon>Perkinsozoa</taxon>
        <taxon>Perkinsea</taxon>
        <taxon>Perkinsida</taxon>
        <taxon>Perkinsidae</taxon>
        <taxon>Perkinsus</taxon>
    </lineage>
</organism>
<evidence type="ECO:0000259" key="4">
    <source>
        <dbReference type="PROSITE" id="PS51384"/>
    </source>
</evidence>
<evidence type="ECO:0000313" key="5">
    <source>
        <dbReference type="EMBL" id="KAF4657914.1"/>
    </source>
</evidence>
<feature type="transmembrane region" description="Helical" evidence="3">
    <location>
        <begin position="110"/>
        <end position="132"/>
    </location>
</feature>
<dbReference type="CDD" id="cd06186">
    <property type="entry name" value="NOX_Duox_like_FAD_NADP"/>
    <property type="match status" value="1"/>
</dbReference>
<keyword evidence="3" id="KW-0472">Membrane</keyword>